<evidence type="ECO:0000313" key="3">
    <source>
        <dbReference type="Proteomes" id="UP001152523"/>
    </source>
</evidence>
<evidence type="ECO:0000256" key="1">
    <source>
        <dbReference type="SAM" id="SignalP"/>
    </source>
</evidence>
<dbReference type="AlphaFoldDB" id="A0AAV0DS42"/>
<sequence length="113" mass="13369">MLWAGSVAQLLLLTTPLSLTVVDRSVFRHTILKFSSGYVYRWFEFCVVWSENQECRVRHRCLRSNQEELVSIRERFESLGGHREVHNEDLMKKRHLVISRKHPGEFGARNDEL</sequence>
<keyword evidence="1" id="KW-0732">Signal</keyword>
<dbReference type="EMBL" id="CAMAPF010000128">
    <property type="protein sequence ID" value="CAH9104748.1"/>
    <property type="molecule type" value="Genomic_DNA"/>
</dbReference>
<name>A0AAV0DS42_9ASTE</name>
<comment type="caution">
    <text evidence="2">The sequence shown here is derived from an EMBL/GenBank/DDBJ whole genome shotgun (WGS) entry which is preliminary data.</text>
</comment>
<evidence type="ECO:0000313" key="2">
    <source>
        <dbReference type="EMBL" id="CAH9104748.1"/>
    </source>
</evidence>
<organism evidence="2 3">
    <name type="scientific">Cuscuta epithymum</name>
    <dbReference type="NCBI Taxonomy" id="186058"/>
    <lineage>
        <taxon>Eukaryota</taxon>
        <taxon>Viridiplantae</taxon>
        <taxon>Streptophyta</taxon>
        <taxon>Embryophyta</taxon>
        <taxon>Tracheophyta</taxon>
        <taxon>Spermatophyta</taxon>
        <taxon>Magnoliopsida</taxon>
        <taxon>eudicotyledons</taxon>
        <taxon>Gunneridae</taxon>
        <taxon>Pentapetalae</taxon>
        <taxon>asterids</taxon>
        <taxon>lamiids</taxon>
        <taxon>Solanales</taxon>
        <taxon>Convolvulaceae</taxon>
        <taxon>Cuscuteae</taxon>
        <taxon>Cuscuta</taxon>
        <taxon>Cuscuta subgen. Cuscuta</taxon>
    </lineage>
</organism>
<keyword evidence="3" id="KW-1185">Reference proteome</keyword>
<proteinExistence type="predicted"/>
<evidence type="ECO:0008006" key="4">
    <source>
        <dbReference type="Google" id="ProtNLM"/>
    </source>
</evidence>
<protein>
    <recommendedName>
        <fullName evidence="4">Secreted protein</fullName>
    </recommendedName>
</protein>
<gene>
    <name evidence="2" type="ORF">CEPIT_LOCUS16896</name>
</gene>
<feature type="chain" id="PRO_5043359103" description="Secreted protein" evidence="1">
    <location>
        <begin position="21"/>
        <end position="113"/>
    </location>
</feature>
<dbReference type="Proteomes" id="UP001152523">
    <property type="component" value="Unassembled WGS sequence"/>
</dbReference>
<accession>A0AAV0DS42</accession>
<reference evidence="2" key="1">
    <citation type="submission" date="2022-07" db="EMBL/GenBank/DDBJ databases">
        <authorList>
            <person name="Macas J."/>
            <person name="Novak P."/>
            <person name="Neumann P."/>
        </authorList>
    </citation>
    <scope>NUCLEOTIDE SEQUENCE</scope>
</reference>
<feature type="signal peptide" evidence="1">
    <location>
        <begin position="1"/>
        <end position="20"/>
    </location>
</feature>